<feature type="region of interest" description="Disordered" evidence="1">
    <location>
        <begin position="92"/>
        <end position="161"/>
    </location>
</feature>
<feature type="compositionally biased region" description="Basic and acidic residues" evidence="1">
    <location>
        <begin position="106"/>
        <end position="125"/>
    </location>
</feature>
<organism evidence="2 3">
    <name type="scientific">Metschnikowia aff. pulcherrima</name>
    <dbReference type="NCBI Taxonomy" id="2163413"/>
    <lineage>
        <taxon>Eukaryota</taxon>
        <taxon>Fungi</taxon>
        <taxon>Dikarya</taxon>
        <taxon>Ascomycota</taxon>
        <taxon>Saccharomycotina</taxon>
        <taxon>Pichiomycetes</taxon>
        <taxon>Metschnikowiaceae</taxon>
        <taxon>Metschnikowia</taxon>
    </lineage>
</organism>
<feature type="region of interest" description="Disordered" evidence="1">
    <location>
        <begin position="229"/>
        <end position="249"/>
    </location>
</feature>
<protein>
    <submittedName>
        <fullName evidence="2">Uncharacterized protein</fullName>
    </submittedName>
</protein>
<dbReference type="Proteomes" id="UP000292447">
    <property type="component" value="Chromosome I"/>
</dbReference>
<proteinExistence type="predicted"/>
<gene>
    <name evidence="2" type="ORF">METSCH_A13290</name>
</gene>
<feature type="compositionally biased region" description="Basic and acidic residues" evidence="1">
    <location>
        <begin position="133"/>
        <end position="161"/>
    </location>
</feature>
<dbReference type="AlphaFoldDB" id="A0A4V1ADS0"/>
<name>A0A4V1ADS0_9ASCO</name>
<accession>A0A4V1ADS0</accession>
<evidence type="ECO:0000313" key="3">
    <source>
        <dbReference type="Proteomes" id="UP000292447"/>
    </source>
</evidence>
<sequence>MSAFLSKGLARISLGTLENTQNSTPNDIQYIRSLNYGELEEKYQIRKFYPQFIHNFEYSTPQIKAMICLKPIYANANRQNRKEEVAKVHEFTADGESPQKISIGQKEARESSRKSRKDMKHERAHEHRSHKKEYRELRKNNHEERKCLKEQHRKERREEREISRELLKQHLGASKEGALEAYPTIPVYQPPPVPQSKEIGSYAGAAQIPVFKNPFDSAQSTLVAAVSDSSMPPGITRGSCDEPKHRARKTSISERLRQLVLSKRPKRKHDIALQKRGSFDQTKSSMTQKRDVSNNLLRIAETRGRGMSEVPRTYIFFSFKPIWCLHKIAQ</sequence>
<reference evidence="3" key="1">
    <citation type="submission" date="2019-03" db="EMBL/GenBank/DDBJ databases">
        <title>Snf2 controls pulcherriminic acid biosynthesis and connects pigmentation and antifungal activity of the yeast Metschnikowia pulcherrima.</title>
        <authorList>
            <person name="Gore-Lloyd D."/>
            <person name="Sumann I."/>
            <person name="Brachmann A.O."/>
            <person name="Schneeberger K."/>
            <person name="Ortiz-Merino R.A."/>
            <person name="Moreno-Beltran M."/>
            <person name="Schlaefli M."/>
            <person name="Kirner P."/>
            <person name="Santos Kron A."/>
            <person name="Wolfe K.H."/>
            <person name="Piel J."/>
            <person name="Ahrens C.H."/>
            <person name="Henk D."/>
            <person name="Freimoser F.M."/>
        </authorList>
    </citation>
    <scope>NUCLEOTIDE SEQUENCE [LARGE SCALE GENOMIC DNA]</scope>
    <source>
        <strain evidence="3">APC 1.2</strain>
    </source>
</reference>
<evidence type="ECO:0000313" key="2">
    <source>
        <dbReference type="EMBL" id="QBM86683.1"/>
    </source>
</evidence>
<evidence type="ECO:0000256" key="1">
    <source>
        <dbReference type="SAM" id="MobiDB-lite"/>
    </source>
</evidence>
<dbReference type="EMBL" id="CP034456">
    <property type="protein sequence ID" value="QBM86683.1"/>
    <property type="molecule type" value="Genomic_DNA"/>
</dbReference>
<keyword evidence="3" id="KW-1185">Reference proteome</keyword>